<dbReference type="EMBL" id="NESQ01000073">
    <property type="protein sequence ID" value="PUU80079.1"/>
    <property type="molecule type" value="Genomic_DNA"/>
</dbReference>
<name>A0A2T6ZX68_TUBBO</name>
<dbReference type="Proteomes" id="UP000244722">
    <property type="component" value="Unassembled WGS sequence"/>
</dbReference>
<comment type="caution">
    <text evidence="1">The sequence shown here is derived from an EMBL/GenBank/DDBJ whole genome shotgun (WGS) entry which is preliminary data.</text>
</comment>
<proteinExistence type="predicted"/>
<evidence type="ECO:0000313" key="2">
    <source>
        <dbReference type="Proteomes" id="UP000244722"/>
    </source>
</evidence>
<sequence length="166" mass="18853">MLQVAGACIVSEWMDGALGIGLTFRLWGFNLFFNSTQALLSIWHRGVQQTSEQIAIMVYNVPRCISERGSVIVRVQVGALVPKHIIVYLPTYPSEAYPENNRHRRLNHISHEHWTRCLFRERLELNPVVSTLSVPPPLFLSVDDSGSRVAARGVMFGMGLRRKIPW</sequence>
<keyword evidence="2" id="KW-1185">Reference proteome</keyword>
<organism evidence="1 2">
    <name type="scientific">Tuber borchii</name>
    <name type="common">White truffle</name>
    <dbReference type="NCBI Taxonomy" id="42251"/>
    <lineage>
        <taxon>Eukaryota</taxon>
        <taxon>Fungi</taxon>
        <taxon>Dikarya</taxon>
        <taxon>Ascomycota</taxon>
        <taxon>Pezizomycotina</taxon>
        <taxon>Pezizomycetes</taxon>
        <taxon>Pezizales</taxon>
        <taxon>Tuberaceae</taxon>
        <taxon>Tuber</taxon>
    </lineage>
</organism>
<gene>
    <name evidence="1" type="ORF">B9Z19DRAFT_766092</name>
</gene>
<protein>
    <submittedName>
        <fullName evidence="1">Uncharacterized protein</fullName>
    </submittedName>
</protein>
<dbReference type="AlphaFoldDB" id="A0A2T6ZX68"/>
<evidence type="ECO:0000313" key="1">
    <source>
        <dbReference type="EMBL" id="PUU80079.1"/>
    </source>
</evidence>
<accession>A0A2T6ZX68</accession>
<reference evidence="1 2" key="1">
    <citation type="submission" date="2017-04" db="EMBL/GenBank/DDBJ databases">
        <title>Draft genome sequence of Tuber borchii Vittad., a whitish edible truffle.</title>
        <authorList>
            <consortium name="DOE Joint Genome Institute"/>
            <person name="Murat C."/>
            <person name="Kuo A."/>
            <person name="Barry K.W."/>
            <person name="Clum A."/>
            <person name="Dockter R.B."/>
            <person name="Fauchery L."/>
            <person name="Iotti M."/>
            <person name="Kohler A."/>
            <person name="Labutti K."/>
            <person name="Lindquist E.A."/>
            <person name="Lipzen A."/>
            <person name="Ohm R.A."/>
            <person name="Wang M."/>
            <person name="Grigoriev I.V."/>
            <person name="Zambonelli A."/>
            <person name="Martin F.M."/>
        </authorList>
    </citation>
    <scope>NUCLEOTIDE SEQUENCE [LARGE SCALE GENOMIC DNA]</scope>
    <source>
        <strain evidence="1 2">Tbo3840</strain>
    </source>
</reference>